<dbReference type="PANTHER" id="PTHR12606">
    <property type="entry name" value="SENTRIN/SUMO-SPECIFIC PROTEASE"/>
    <property type="match status" value="1"/>
</dbReference>
<keyword evidence="3" id="KW-0378">Hydrolase</keyword>
<evidence type="ECO:0000256" key="2">
    <source>
        <dbReference type="ARBA" id="ARBA00022670"/>
    </source>
</evidence>
<gene>
    <name evidence="7" type="ORF">NKR23_g12130</name>
</gene>
<feature type="region of interest" description="Disordered" evidence="5">
    <location>
        <begin position="154"/>
        <end position="189"/>
    </location>
</feature>
<comment type="caution">
    <text evidence="7">The sequence shown here is derived from an EMBL/GenBank/DDBJ whole genome shotgun (WGS) entry which is preliminary data.</text>
</comment>
<dbReference type="GO" id="GO:0006508">
    <property type="term" value="P:proteolysis"/>
    <property type="evidence" value="ECO:0007669"/>
    <property type="project" value="UniProtKB-KW"/>
</dbReference>
<organism evidence="7 8">
    <name type="scientific">Pleurostoma richardsiae</name>
    <dbReference type="NCBI Taxonomy" id="41990"/>
    <lineage>
        <taxon>Eukaryota</taxon>
        <taxon>Fungi</taxon>
        <taxon>Dikarya</taxon>
        <taxon>Ascomycota</taxon>
        <taxon>Pezizomycotina</taxon>
        <taxon>Sordariomycetes</taxon>
        <taxon>Sordariomycetidae</taxon>
        <taxon>Calosphaeriales</taxon>
        <taxon>Pleurostomataceae</taxon>
        <taxon>Pleurostoma</taxon>
    </lineage>
</organism>
<evidence type="ECO:0000256" key="5">
    <source>
        <dbReference type="SAM" id="MobiDB-lite"/>
    </source>
</evidence>
<dbReference type="PANTHER" id="PTHR12606:SF1">
    <property type="entry name" value="UBIQUITIN-LIKE-SPECIFIC PROTEASE 1A"/>
    <property type="match status" value="1"/>
</dbReference>
<dbReference type="SUPFAM" id="SSF54001">
    <property type="entry name" value="Cysteine proteinases"/>
    <property type="match status" value="1"/>
</dbReference>
<evidence type="ECO:0000313" key="8">
    <source>
        <dbReference type="Proteomes" id="UP001174694"/>
    </source>
</evidence>
<dbReference type="PROSITE" id="PS50600">
    <property type="entry name" value="ULP_PROTEASE"/>
    <property type="match status" value="1"/>
</dbReference>
<evidence type="ECO:0000313" key="7">
    <source>
        <dbReference type="EMBL" id="KAJ9130589.1"/>
    </source>
</evidence>
<protein>
    <recommendedName>
        <fullName evidence="6">Ubiquitin-like protease family profile domain-containing protein</fullName>
    </recommendedName>
</protein>
<evidence type="ECO:0000256" key="4">
    <source>
        <dbReference type="ARBA" id="ARBA00022807"/>
    </source>
</evidence>
<feature type="region of interest" description="Disordered" evidence="5">
    <location>
        <begin position="298"/>
        <end position="388"/>
    </location>
</feature>
<name>A0AA38VFY0_9PEZI</name>
<sequence length="724" mass="80486">MEGQPWSVIIKDDPIGEPLDTFRALFNSICEDRNISCTPNALGQLEHENPRGSATRAAFANSSEHRKYVDDVLKEELGPMDDVLNWVTTFVEKLTAFAESYKPMPVNRRPLAQLDKPIRGSTAERKLDVGFVNNRDAKKDSRCDWTEILVPEELKSNTSADRPSEATPRELETQPPVGILPLTPTPTPTTRRPTWPCFSFFFGPTALSSKRFTDTLYKVSGKKAGQRKDGDASTSLPPFKTFYHPLITAALSRYGAEETDYRHWVACLDQDKRKDHGWIIKFEPRDIAGAIKACQDNVAGEQDDEDALEPSEQSSGEDTLDLEESTMEDEGNQTASSKREHSPGPDETLRKIARMTGSLQVSPPPGDPASYHQPREETGQLDGTPRSGEDIVVLADSPRDRLSSSPETEDPWAIVCGDDLARVSDRDGQESMLNDCLVNAFVHLCSAFRDDMEALPSTIPCGPSAELLFDRHDICDCRIVVPLHLGNHWALAVLKVRERRSIVMDSLKGDSVNKAVVPILCDVTSRFLPTPYDDFDSWQVQQLQCPQQRDGVSCGLYVCVFALFQAADLDLPQSLDPPLWRNVLHAIAGNHALDETRISQDMLRAQLGDPRPASEAPDDNGSAAEKVAFHLRQARAIGSRAKSEFTHRLTAVKEYITGVREAERVVSTLRRRVQSLRKLRDTSVLRLQNLGLQAIIHAMEGVAKDYDGALRELEDALHFAEAGQ</sequence>
<dbReference type="InterPro" id="IPR038765">
    <property type="entry name" value="Papain-like_cys_pep_sf"/>
</dbReference>
<keyword evidence="4" id="KW-0788">Thiol protease</keyword>
<keyword evidence="2" id="KW-0645">Protease</keyword>
<evidence type="ECO:0000256" key="1">
    <source>
        <dbReference type="ARBA" id="ARBA00005234"/>
    </source>
</evidence>
<evidence type="ECO:0000256" key="3">
    <source>
        <dbReference type="ARBA" id="ARBA00022801"/>
    </source>
</evidence>
<dbReference type="GO" id="GO:0005634">
    <property type="term" value="C:nucleus"/>
    <property type="evidence" value="ECO:0007669"/>
    <property type="project" value="TreeGrafter"/>
</dbReference>
<feature type="domain" description="Ubiquitin-like protease family profile" evidence="6">
    <location>
        <begin position="413"/>
        <end position="565"/>
    </location>
</feature>
<dbReference type="InterPro" id="IPR003653">
    <property type="entry name" value="Peptidase_C48_C"/>
</dbReference>
<evidence type="ECO:0000259" key="6">
    <source>
        <dbReference type="PROSITE" id="PS50600"/>
    </source>
</evidence>
<feature type="compositionally biased region" description="Basic and acidic residues" evidence="5">
    <location>
        <begin position="162"/>
        <end position="172"/>
    </location>
</feature>
<dbReference type="Gene3D" id="3.40.395.10">
    <property type="entry name" value="Adenoviral Proteinase, Chain A"/>
    <property type="match status" value="1"/>
</dbReference>
<dbReference type="Proteomes" id="UP001174694">
    <property type="component" value="Unassembled WGS sequence"/>
</dbReference>
<reference evidence="7" key="1">
    <citation type="submission" date="2022-07" db="EMBL/GenBank/DDBJ databases">
        <title>Fungi with potential for degradation of polypropylene.</title>
        <authorList>
            <person name="Gostincar C."/>
        </authorList>
    </citation>
    <scope>NUCLEOTIDE SEQUENCE</scope>
    <source>
        <strain evidence="7">EXF-13308</strain>
    </source>
</reference>
<dbReference type="Pfam" id="PF02902">
    <property type="entry name" value="Peptidase_C48"/>
    <property type="match status" value="1"/>
</dbReference>
<comment type="similarity">
    <text evidence="1">Belongs to the peptidase C48 family.</text>
</comment>
<feature type="compositionally biased region" description="Acidic residues" evidence="5">
    <location>
        <begin position="318"/>
        <end position="331"/>
    </location>
</feature>
<dbReference type="GO" id="GO:0016926">
    <property type="term" value="P:protein desumoylation"/>
    <property type="evidence" value="ECO:0007669"/>
    <property type="project" value="TreeGrafter"/>
</dbReference>
<keyword evidence="8" id="KW-1185">Reference proteome</keyword>
<dbReference type="GO" id="GO:0016929">
    <property type="term" value="F:deSUMOylase activity"/>
    <property type="evidence" value="ECO:0007669"/>
    <property type="project" value="TreeGrafter"/>
</dbReference>
<dbReference type="AlphaFoldDB" id="A0AA38VFY0"/>
<proteinExistence type="inferred from homology"/>
<feature type="compositionally biased region" description="Basic and acidic residues" evidence="5">
    <location>
        <begin position="337"/>
        <end position="350"/>
    </location>
</feature>
<dbReference type="EMBL" id="JANBVO010000084">
    <property type="protein sequence ID" value="KAJ9130589.1"/>
    <property type="molecule type" value="Genomic_DNA"/>
</dbReference>
<accession>A0AA38VFY0</accession>